<keyword evidence="1" id="KW-0175">Coiled coil</keyword>
<name>A0A845R2H6_9CLOT</name>
<dbReference type="InterPro" id="IPR036465">
    <property type="entry name" value="vWFA_dom_sf"/>
</dbReference>
<dbReference type="PANTHER" id="PTHR36846">
    <property type="entry name" value="PROTEIN VIAA"/>
    <property type="match status" value="1"/>
</dbReference>
<evidence type="ECO:0000259" key="2">
    <source>
        <dbReference type="SMART" id="SM00327"/>
    </source>
</evidence>
<dbReference type="EMBL" id="QXXA01000013">
    <property type="protein sequence ID" value="NBI07632.1"/>
    <property type="molecule type" value="Genomic_DNA"/>
</dbReference>
<accession>A0A845R2H6</accession>
<dbReference type="SUPFAM" id="SSF53300">
    <property type="entry name" value="vWA-like"/>
    <property type="match status" value="1"/>
</dbReference>
<gene>
    <name evidence="3" type="ORF">D3Z33_12290</name>
</gene>
<sequence>MFNIDEILSNYPENIDSNKIKKFDTTINHTRMENLIYKEKKKSLDEMYRGIDYTISDIEEKASEKLSSFKFLSQDIFNMFYKVNISDRKKEDLSTNAKKFNKQIIQNIKENQDYGALKMLTEGNDLESIEGTREFIKQLYDNLDILLEDITGNKGTLKQLDKKKKALESKQKQLNNNIDLYHHLKGKEGNKEELKAAEKKIKALHRQVEGIIKQINKFNDIIKYKTKNNRDKIENRIDNALKNSLIKVQEVKDTLEIWGTENGTPQTMEGKTKLIEKIKKNPLFLNIAKELGKLRKLTNSSINKKYTIGRGKKIGIEYGNNLNKILPSELVLLANKETKPIFYKKYVEKKLKQYKEKKEIFVGRGHVIFMADESGSTSGNRAIWTKALAISLMGISVKEHRNFAYIPYDTRVGNIQHVNNTNYSEDIVLAIANSYLGGGTNFTEPIKIASKLIKDNRYENADLVFVTDGHATIDSNVLDYFNTLKKEKKVKCVGILLDKSRIGKASDKTIKKFCDKIYKTSEISNEKIAQKLMNQII</sequence>
<reference evidence="3 4" key="1">
    <citation type="submission" date="2018-08" db="EMBL/GenBank/DDBJ databases">
        <title>Murine metabolic-syndrome-specific gut microbial biobank.</title>
        <authorList>
            <person name="Liu C."/>
        </authorList>
    </citation>
    <scope>NUCLEOTIDE SEQUENCE [LARGE SCALE GENOMIC DNA]</scope>
    <source>
        <strain evidence="3 4">583</strain>
    </source>
</reference>
<evidence type="ECO:0000256" key="1">
    <source>
        <dbReference type="SAM" id="Coils"/>
    </source>
</evidence>
<dbReference type="SMART" id="SM00327">
    <property type="entry name" value="VWA"/>
    <property type="match status" value="1"/>
</dbReference>
<evidence type="ECO:0000313" key="4">
    <source>
        <dbReference type="Proteomes" id="UP000467132"/>
    </source>
</evidence>
<dbReference type="Proteomes" id="UP000467132">
    <property type="component" value="Unassembled WGS sequence"/>
</dbReference>
<evidence type="ECO:0000313" key="3">
    <source>
        <dbReference type="EMBL" id="NBI07632.1"/>
    </source>
</evidence>
<dbReference type="AlphaFoldDB" id="A0A845R2H6"/>
<dbReference type="InterPro" id="IPR002035">
    <property type="entry name" value="VWF_A"/>
</dbReference>
<proteinExistence type="predicted"/>
<dbReference type="OrthoDB" id="92417at2"/>
<dbReference type="RefSeq" id="WP_160198102.1">
    <property type="nucleotide sequence ID" value="NZ_QXXA01000013.1"/>
</dbReference>
<keyword evidence="4" id="KW-1185">Reference proteome</keyword>
<organism evidence="3 4">
    <name type="scientific">Senegalia massiliensis</name>
    <dbReference type="NCBI Taxonomy" id="1720316"/>
    <lineage>
        <taxon>Bacteria</taxon>
        <taxon>Bacillati</taxon>
        <taxon>Bacillota</taxon>
        <taxon>Clostridia</taxon>
        <taxon>Eubacteriales</taxon>
        <taxon>Clostridiaceae</taxon>
        <taxon>Senegalia</taxon>
    </lineage>
</organism>
<dbReference type="PANTHER" id="PTHR36846:SF1">
    <property type="entry name" value="PROTEIN VIAA"/>
    <property type="match status" value="1"/>
</dbReference>
<dbReference type="GO" id="GO:0005829">
    <property type="term" value="C:cytosol"/>
    <property type="evidence" value="ECO:0007669"/>
    <property type="project" value="TreeGrafter"/>
</dbReference>
<comment type="caution">
    <text evidence="3">The sequence shown here is derived from an EMBL/GenBank/DDBJ whole genome shotgun (WGS) entry which is preliminary data.</text>
</comment>
<feature type="domain" description="VWFA" evidence="2">
    <location>
        <begin position="364"/>
        <end position="532"/>
    </location>
</feature>
<protein>
    <recommendedName>
        <fullName evidence="2">VWFA domain-containing protein</fullName>
    </recommendedName>
</protein>
<dbReference type="Gene3D" id="3.40.50.410">
    <property type="entry name" value="von Willebrand factor, type A domain"/>
    <property type="match status" value="1"/>
</dbReference>
<feature type="coiled-coil region" evidence="1">
    <location>
        <begin position="157"/>
        <end position="243"/>
    </location>
</feature>